<dbReference type="RefSeq" id="WP_266344243.1">
    <property type="nucleotide sequence ID" value="NZ_JAPKNH010000004.1"/>
</dbReference>
<evidence type="ECO:0008006" key="3">
    <source>
        <dbReference type="Google" id="ProtNLM"/>
    </source>
</evidence>
<organism evidence="1 2">
    <name type="scientific">Kaistia terrae</name>
    <dbReference type="NCBI Taxonomy" id="537017"/>
    <lineage>
        <taxon>Bacteria</taxon>
        <taxon>Pseudomonadati</taxon>
        <taxon>Pseudomonadota</taxon>
        <taxon>Alphaproteobacteria</taxon>
        <taxon>Hyphomicrobiales</taxon>
        <taxon>Kaistiaceae</taxon>
        <taxon>Kaistia</taxon>
    </lineage>
</organism>
<reference evidence="2" key="1">
    <citation type="journal article" date="2019" name="Int. J. Syst. Evol. Microbiol.">
        <title>The Global Catalogue of Microorganisms (GCM) 10K type strain sequencing project: providing services to taxonomists for standard genome sequencing and annotation.</title>
        <authorList>
            <consortium name="The Broad Institute Genomics Platform"/>
            <consortium name="The Broad Institute Genome Sequencing Center for Infectious Disease"/>
            <person name="Wu L."/>
            <person name="Ma J."/>
        </authorList>
    </citation>
    <scope>NUCLEOTIDE SEQUENCE [LARGE SCALE GENOMIC DNA]</scope>
    <source>
        <strain evidence="2">KACC 12633</strain>
    </source>
</reference>
<dbReference type="Proteomes" id="UP001596150">
    <property type="component" value="Unassembled WGS sequence"/>
</dbReference>
<evidence type="ECO:0000313" key="1">
    <source>
        <dbReference type="EMBL" id="MFC5516506.1"/>
    </source>
</evidence>
<accession>A0ABW0PWB2</accession>
<comment type="caution">
    <text evidence="1">The sequence shown here is derived from an EMBL/GenBank/DDBJ whole genome shotgun (WGS) entry which is preliminary data.</text>
</comment>
<protein>
    <recommendedName>
        <fullName evidence="3">Terminase small subunit</fullName>
    </recommendedName>
</protein>
<evidence type="ECO:0000313" key="2">
    <source>
        <dbReference type="Proteomes" id="UP001596150"/>
    </source>
</evidence>
<dbReference type="EMBL" id="JBHSML010000003">
    <property type="protein sequence ID" value="MFC5516506.1"/>
    <property type="molecule type" value="Genomic_DNA"/>
</dbReference>
<keyword evidence="2" id="KW-1185">Reference proteome</keyword>
<sequence length="141" mass="15082">MPVLPNPRHESFTQALVKGKTADDAYAQAGYMPDRGNASRIKANESIRKRVDELQGRSAKRVEVTVESLAAELGEARALALTEKQTGAAVSATMGEAKLLRLAMQMPAFDSGPGHRQRCHCAAGAVCWVGRFPGFRASEGA</sequence>
<gene>
    <name evidence="1" type="ORF">ACFPP9_12050</name>
</gene>
<name>A0ABW0PWB2_9HYPH</name>
<proteinExistence type="predicted"/>